<dbReference type="InterPro" id="IPR027417">
    <property type="entry name" value="P-loop_NTPase"/>
</dbReference>
<evidence type="ECO:0000256" key="1">
    <source>
        <dbReference type="ARBA" id="ARBA00022448"/>
    </source>
</evidence>
<reference evidence="4 5" key="1">
    <citation type="submission" date="2019-07" db="EMBL/GenBank/DDBJ databases">
        <title>Genomics analysis of Aphanomyces spp. identifies a new class of oomycete effector associated with host adaptation.</title>
        <authorList>
            <person name="Gaulin E."/>
        </authorList>
    </citation>
    <scope>NUCLEOTIDE SEQUENCE [LARGE SCALE GENOMIC DNA]</scope>
    <source>
        <strain evidence="4 5">ATCC 201684</strain>
    </source>
</reference>
<proteinExistence type="predicted"/>
<evidence type="ECO:0000313" key="4">
    <source>
        <dbReference type="EMBL" id="KAF0741026.1"/>
    </source>
</evidence>
<dbReference type="InterPro" id="IPR026082">
    <property type="entry name" value="ABCA"/>
</dbReference>
<dbReference type="GO" id="GO:0140359">
    <property type="term" value="F:ABC-type transporter activity"/>
    <property type="evidence" value="ECO:0007669"/>
    <property type="project" value="InterPro"/>
</dbReference>
<keyword evidence="3" id="KW-0472">Membrane</keyword>
<dbReference type="GO" id="GO:0016020">
    <property type="term" value="C:membrane"/>
    <property type="evidence" value="ECO:0007669"/>
    <property type="project" value="InterPro"/>
</dbReference>
<keyword evidence="2" id="KW-0677">Repeat</keyword>
<protein>
    <recommendedName>
        <fullName evidence="6">ABC transporter domain-containing protein</fullName>
    </recommendedName>
</protein>
<comment type="caution">
    <text evidence="4">The sequence shown here is derived from an EMBL/GenBank/DDBJ whole genome shotgun (WGS) entry which is preliminary data.</text>
</comment>
<gene>
    <name evidence="4" type="ORF">Ae201684_003598</name>
</gene>
<sequence length="126" mass="13728">MKTKLPQLQNRQVYNMCSTPAAVGIVFAAGINFALSFPKVKTVFVRDPNLPLPSHDEDLDVAQEASRVLEGKTANEMLVLKNLKKLYTGNEIAVHEDSFSLPKGECFGYLGINGAGKTTTMKIPST</sequence>
<keyword evidence="3" id="KW-1133">Transmembrane helix</keyword>
<dbReference type="Gene3D" id="3.40.50.300">
    <property type="entry name" value="P-loop containing nucleotide triphosphate hydrolases"/>
    <property type="match status" value="1"/>
</dbReference>
<dbReference type="SUPFAM" id="SSF52540">
    <property type="entry name" value="P-loop containing nucleoside triphosphate hydrolases"/>
    <property type="match status" value="1"/>
</dbReference>
<evidence type="ECO:0000256" key="2">
    <source>
        <dbReference type="ARBA" id="ARBA00022737"/>
    </source>
</evidence>
<keyword evidence="5" id="KW-1185">Reference proteome</keyword>
<accession>A0A6G0XLC9</accession>
<evidence type="ECO:0000313" key="5">
    <source>
        <dbReference type="Proteomes" id="UP000481153"/>
    </source>
</evidence>
<keyword evidence="1" id="KW-0813">Transport</keyword>
<feature type="transmembrane region" description="Helical" evidence="3">
    <location>
        <begin position="12"/>
        <end position="35"/>
    </location>
</feature>
<evidence type="ECO:0000256" key="3">
    <source>
        <dbReference type="SAM" id="Phobius"/>
    </source>
</evidence>
<dbReference type="EMBL" id="VJMJ01000041">
    <property type="protein sequence ID" value="KAF0741026.1"/>
    <property type="molecule type" value="Genomic_DNA"/>
</dbReference>
<dbReference type="GO" id="GO:0005319">
    <property type="term" value="F:lipid transporter activity"/>
    <property type="evidence" value="ECO:0007669"/>
    <property type="project" value="TreeGrafter"/>
</dbReference>
<dbReference type="AlphaFoldDB" id="A0A6G0XLC9"/>
<evidence type="ECO:0008006" key="6">
    <source>
        <dbReference type="Google" id="ProtNLM"/>
    </source>
</evidence>
<dbReference type="PANTHER" id="PTHR19229:SF36">
    <property type="entry name" value="ATP-BINDING CASSETTE SUB-FAMILY A MEMBER 2"/>
    <property type="match status" value="1"/>
</dbReference>
<organism evidence="4 5">
    <name type="scientific">Aphanomyces euteiches</name>
    <dbReference type="NCBI Taxonomy" id="100861"/>
    <lineage>
        <taxon>Eukaryota</taxon>
        <taxon>Sar</taxon>
        <taxon>Stramenopiles</taxon>
        <taxon>Oomycota</taxon>
        <taxon>Saprolegniomycetes</taxon>
        <taxon>Saprolegniales</taxon>
        <taxon>Verrucalvaceae</taxon>
        <taxon>Aphanomyces</taxon>
    </lineage>
</organism>
<keyword evidence="3" id="KW-0812">Transmembrane</keyword>
<dbReference type="PANTHER" id="PTHR19229">
    <property type="entry name" value="ATP-BINDING CASSETTE TRANSPORTER SUBFAMILY A ABCA"/>
    <property type="match status" value="1"/>
</dbReference>
<name>A0A6G0XLC9_9STRA</name>
<dbReference type="Proteomes" id="UP000481153">
    <property type="component" value="Unassembled WGS sequence"/>
</dbReference>